<dbReference type="PANTHER" id="PTHR42899">
    <property type="entry name" value="SPERMATOGENESIS-ASSOCIATED PROTEIN 20"/>
    <property type="match status" value="1"/>
</dbReference>
<dbReference type="RefSeq" id="WP_012173226.1">
    <property type="nucleotide sequence ID" value="NC_009937.1"/>
</dbReference>
<dbReference type="Gene3D" id="1.50.10.10">
    <property type="match status" value="1"/>
</dbReference>
<evidence type="ECO:0000256" key="1">
    <source>
        <dbReference type="SAM" id="MobiDB-lite"/>
    </source>
</evidence>
<evidence type="ECO:0000259" key="2">
    <source>
        <dbReference type="Pfam" id="PF03190"/>
    </source>
</evidence>
<dbReference type="PANTHER" id="PTHR42899:SF1">
    <property type="entry name" value="SPERMATOGENESIS-ASSOCIATED PROTEIN 20"/>
    <property type="match status" value="1"/>
</dbReference>
<dbReference type="PIRSF" id="PIRSF006402">
    <property type="entry name" value="UCP006402_thioredoxin"/>
    <property type="match status" value="1"/>
</dbReference>
<sequence>MSENRLGAETSPYLLQHKDNPVHWWPWGPEALAEAKRSGRPVLLSVGYAACHWCHVMAHESFEDAETADLMNALFVNIKVDREERPDVDQIYMNALHELGEQGGWPLTMFLNADGAPFWGGTYFPKTASYGRPGFKDVLWQVSQAYRETPEKVAHNTDAILSRLAAAAKPAGGVALTLADLDKAAQQIAGLFDRAHGGLRGAPKFPQAGLLELLWRAGDRTGDPQLKAVVAFTLNRMCEGGIYDHVGGGFSRYSVDERWLVPHFEKMLYDNAQLLELLALAYQETGDELFLLRARETVSWLKREMVTADGAFAASLDADSEGHEGKFYVWTADEIVAVLGKEDAAEFAAFYDVTDEGNWEGQTILNRTSFGDVSMVEEARLRPMKEKLLAARAQRVRPGLDDKVLADWNGLMIAALARAGALLDEPEWVDLAATAFDAVVRLMVKDGRLGHSYREGRLVLPGLASDLAAMARAGIALHEAAGDEAPLAHAEDFLNRLEADYLDPQSGAYFLTAADAPALVMRPLSSLDEALPNYNSVAADALIRLAALTGQDGLRARADRLIGALTGAAAQNPLAHPSLLNALDTRLRLAEIVAVGARSVRDRRAPTALPDAGGGPRCRWGRPEKGQPGPRPSAECAAGRRGIHLRGRALLPSRDES</sequence>
<dbReference type="EMBL" id="AP009384">
    <property type="protein sequence ID" value="BAF90705.1"/>
    <property type="molecule type" value="Genomic_DNA"/>
</dbReference>
<keyword evidence="4" id="KW-1185">Reference proteome</keyword>
<dbReference type="InterPro" id="IPR036249">
    <property type="entry name" value="Thioredoxin-like_sf"/>
</dbReference>
<dbReference type="KEGG" id="azc:AZC_4707"/>
<reference evidence="3 4" key="1">
    <citation type="journal article" date="2007" name="Appl. Environ. Microbiol.">
        <title>Rhizobial factors required for stem nodule maturation and maintenance in Sesbania rostrata-Azorhizobium caulinodans ORS571 symbiosis.</title>
        <authorList>
            <person name="Suzuki S."/>
            <person name="Aono T."/>
            <person name="Lee KB."/>
            <person name="Suzuki T."/>
            <person name="Liu CT."/>
            <person name="Miwa H."/>
            <person name="Wakao S."/>
            <person name="Iki T."/>
            <person name="Oyaizu H."/>
        </authorList>
    </citation>
    <scope>NUCLEOTIDE SEQUENCE [LARGE SCALE GENOMIC DNA]</scope>
    <source>
        <strain evidence="4">ATCC 43989 / DSM 5975 / JCM 20966 / LMG 6465 / NBRC 14845 / NCIMB 13405 / ORS 571</strain>
    </source>
</reference>
<dbReference type="InterPro" id="IPR012341">
    <property type="entry name" value="6hp_glycosidase-like_sf"/>
</dbReference>
<reference evidence="3 4" key="5">
    <citation type="journal article" date="2010" name="Appl. Environ. Microbiol.">
        <title>phrR-like gene praR of Azorhizobium caulinodans ORS571 is essential for symbiosis with Sesbania rostrata and is involved in expression of reb genes.</title>
        <authorList>
            <person name="Akiba N."/>
            <person name="Aono T."/>
            <person name="Toyazaki H."/>
            <person name="Sato S."/>
            <person name="Oyaizu H."/>
        </authorList>
    </citation>
    <scope>NUCLEOTIDE SEQUENCE [LARGE SCALE GENOMIC DNA]</scope>
    <source>
        <strain evidence="4">ATCC 43989 / DSM 5975 / JCM 20966 / LMG 6465 / NBRC 14845 / NCIMB 13405 / ORS 571</strain>
    </source>
</reference>
<reference evidence="3 4" key="6">
    <citation type="journal article" date="2011" name="Appl. Environ. Microbiol.">
        <title>Involvement of the azorhizobial chromosome partition gene (parA) in the onset of bacteroid differentiation during Sesbania rostrata stem nodule development.</title>
        <authorList>
            <person name="Liu CT."/>
            <person name="Lee KB."/>
            <person name="Wang YS."/>
            <person name="Peng MH."/>
            <person name="Lee KT."/>
            <person name="Suzuki S."/>
            <person name="Suzuki T."/>
            <person name="Oyaizu H."/>
        </authorList>
    </citation>
    <scope>NUCLEOTIDE SEQUENCE [LARGE SCALE GENOMIC DNA]</scope>
    <source>
        <strain evidence="4">ATCC 43989 / DSM 5975 / JCM 20966 / LMG 6465 / NBRC 14845 / NCIMB 13405 / ORS 571</strain>
    </source>
</reference>
<protein>
    <submittedName>
        <fullName evidence="3">Highly conserved protein</fullName>
    </submittedName>
</protein>
<dbReference type="SUPFAM" id="SSF48208">
    <property type="entry name" value="Six-hairpin glycosidases"/>
    <property type="match status" value="1"/>
</dbReference>
<dbReference type="SUPFAM" id="SSF52833">
    <property type="entry name" value="Thioredoxin-like"/>
    <property type="match status" value="1"/>
</dbReference>
<feature type="region of interest" description="Disordered" evidence="1">
    <location>
        <begin position="604"/>
        <end position="639"/>
    </location>
</feature>
<dbReference type="Proteomes" id="UP000000270">
    <property type="component" value="Chromosome"/>
</dbReference>
<dbReference type="Pfam" id="PF03190">
    <property type="entry name" value="Thioredox_DsbH"/>
    <property type="match status" value="1"/>
</dbReference>
<reference evidence="3 4" key="3">
    <citation type="journal article" date="2008" name="BMC Genomics">
        <title>The genome of the versatile nitrogen fixer Azorhizobium caulinodans ORS571.</title>
        <authorList>
            <person name="Lee KB."/>
            <person name="Backer P.D."/>
            <person name="Aono T."/>
            <person name="Liu CT."/>
            <person name="Suzuki S."/>
            <person name="Suzuki T."/>
            <person name="Kaneko T."/>
            <person name="Yamada M."/>
            <person name="Tabata S."/>
            <person name="Kupfer D.M."/>
            <person name="Najar F.Z."/>
            <person name="Wiley G.B."/>
            <person name="Roe B."/>
            <person name="Binnewies T.T."/>
            <person name="Ussery D.W."/>
            <person name="D'Haeze W."/>
            <person name="Herder J.D."/>
            <person name="Gevers D."/>
            <person name="Vereecke D."/>
            <person name="Holsters M."/>
            <person name="Oyaizu H."/>
        </authorList>
    </citation>
    <scope>NUCLEOTIDE SEQUENCE [LARGE SCALE GENOMIC DNA]</scope>
    <source>
        <strain evidence="4">ATCC 43989 / DSM 5975 / JCM 20966 / LMG 6465 / NBRC 14845 / NCIMB 13405 / ORS 571</strain>
    </source>
</reference>
<reference evidence="4" key="2">
    <citation type="submission" date="2007-04" db="EMBL/GenBank/DDBJ databases">
        <title>Complete genome sequence of the nitrogen-fixing bacterium Azorhizobium caulinodans ORS571.</title>
        <authorList>
            <person name="Lee K.B."/>
            <person name="Backer P.D."/>
            <person name="Aono T."/>
            <person name="Liu C.T."/>
            <person name="Suzuki S."/>
            <person name="Suzuki T."/>
            <person name="Kaneko T."/>
            <person name="Yamada M."/>
            <person name="Tabata S."/>
            <person name="Kupfer D.M."/>
            <person name="Najar F.Z."/>
            <person name="Wiley G.B."/>
            <person name="Roe B."/>
            <person name="Binnewies T."/>
            <person name="Ussery D."/>
            <person name="Vereecke D."/>
            <person name="Gevers D."/>
            <person name="Holsters M."/>
            <person name="Oyaizu H."/>
        </authorList>
    </citation>
    <scope>NUCLEOTIDE SEQUENCE [LARGE SCALE GENOMIC DNA]</scope>
    <source>
        <strain evidence="4">ATCC 43989 / DSM 5975 / JCM 20966 / LMG 6465 / NBRC 14845 / NCIMB 13405 / ORS 571</strain>
    </source>
</reference>
<dbReference type="HOGENOM" id="CLU_014051_4_2_5"/>
<evidence type="ECO:0000313" key="4">
    <source>
        <dbReference type="Proteomes" id="UP000000270"/>
    </source>
</evidence>
<dbReference type="Gene3D" id="3.40.30.10">
    <property type="entry name" value="Glutaredoxin"/>
    <property type="match status" value="1"/>
</dbReference>
<dbReference type="STRING" id="438753.AZC_4707"/>
<feature type="domain" description="Spermatogenesis-associated protein 20-like TRX" evidence="2">
    <location>
        <begin position="3"/>
        <end position="164"/>
    </location>
</feature>
<proteinExistence type="predicted"/>
<dbReference type="InterPro" id="IPR004879">
    <property type="entry name" value="Ssp411-like_TRX"/>
</dbReference>
<dbReference type="CDD" id="cd02955">
    <property type="entry name" value="SSP411"/>
    <property type="match status" value="1"/>
</dbReference>
<accession>A8I260</accession>
<dbReference type="Gene3D" id="1.50.10.20">
    <property type="match status" value="1"/>
</dbReference>
<evidence type="ECO:0000313" key="3">
    <source>
        <dbReference type="EMBL" id="BAF90705.1"/>
    </source>
</evidence>
<dbReference type="GO" id="GO:0005975">
    <property type="term" value="P:carbohydrate metabolic process"/>
    <property type="evidence" value="ECO:0007669"/>
    <property type="project" value="InterPro"/>
</dbReference>
<dbReference type="AlphaFoldDB" id="A8I260"/>
<name>A8I260_AZOC5</name>
<dbReference type="eggNOG" id="COG1331">
    <property type="taxonomic scope" value="Bacteria"/>
</dbReference>
<dbReference type="InterPro" id="IPR024705">
    <property type="entry name" value="Ssp411"/>
</dbReference>
<reference evidence="3 4" key="4">
    <citation type="journal article" date="2009" name="Appl. Environ. Microbiol.">
        <title>Comparative genome-wide transcriptional profiling of Azorhizobium caulinodans ORS571 grown under free-living and symbiotic conditions.</title>
        <authorList>
            <person name="Tsukada S."/>
            <person name="Aono T."/>
            <person name="Akiba N."/>
            <person name="Lee KB."/>
            <person name="Liu CT."/>
            <person name="Toyazaki H."/>
            <person name="Oyaizu H."/>
        </authorList>
    </citation>
    <scope>NUCLEOTIDE SEQUENCE [LARGE SCALE GENOMIC DNA]</scope>
    <source>
        <strain evidence="4">ATCC 43989 / DSM 5975 / JCM 20966 / LMG 6465 / NBRC 14845 / NCIMB 13405 / ORS 571</strain>
    </source>
</reference>
<organism evidence="3 4">
    <name type="scientific">Azorhizobium caulinodans (strain ATCC 43989 / DSM 5975 / JCM 20966 / LMG 6465 / NBRC 14845 / NCIMB 13405 / ORS 571)</name>
    <dbReference type="NCBI Taxonomy" id="438753"/>
    <lineage>
        <taxon>Bacteria</taxon>
        <taxon>Pseudomonadati</taxon>
        <taxon>Pseudomonadota</taxon>
        <taxon>Alphaproteobacteria</taxon>
        <taxon>Hyphomicrobiales</taxon>
        <taxon>Xanthobacteraceae</taxon>
        <taxon>Azorhizobium</taxon>
    </lineage>
</organism>
<dbReference type="InterPro" id="IPR008928">
    <property type="entry name" value="6-hairpin_glycosidase_sf"/>
</dbReference>
<gene>
    <name evidence="3" type="ordered locus">AZC_4707</name>
</gene>